<proteinExistence type="predicted"/>
<name>A0A072NGT8_SCHAZ</name>
<accession>A0A072NGT8</accession>
<protein>
    <recommendedName>
        <fullName evidence="1">DUF1659 domain-containing protein</fullName>
    </recommendedName>
</protein>
<dbReference type="EMBL" id="JJRY01000023">
    <property type="protein sequence ID" value="KEF36726.1"/>
    <property type="molecule type" value="Genomic_DNA"/>
</dbReference>
<organism evidence="2 3">
    <name type="scientific">Schinkia azotoformans MEV2011</name>
    <dbReference type="NCBI Taxonomy" id="1348973"/>
    <lineage>
        <taxon>Bacteria</taxon>
        <taxon>Bacillati</taxon>
        <taxon>Bacillota</taxon>
        <taxon>Bacilli</taxon>
        <taxon>Bacillales</taxon>
        <taxon>Bacillaceae</taxon>
        <taxon>Calidifontibacillus/Schinkia group</taxon>
        <taxon>Schinkia</taxon>
    </lineage>
</organism>
<evidence type="ECO:0000313" key="2">
    <source>
        <dbReference type="EMBL" id="KEF36726.1"/>
    </source>
</evidence>
<dbReference type="Pfam" id="PF07872">
    <property type="entry name" value="DUF1659"/>
    <property type="match status" value="1"/>
</dbReference>
<dbReference type="InterPro" id="IPR012454">
    <property type="entry name" value="DUF1659"/>
</dbReference>
<feature type="domain" description="DUF1659" evidence="1">
    <location>
        <begin position="3"/>
        <end position="71"/>
    </location>
</feature>
<sequence length="73" mass="8155">MASEVMNSSQLRIEYNHGMDLDGKPIYKAKNYSNLKTTATPDDILNVSIAMAGLQQHELVVVQRNSNFDIVSE</sequence>
<dbReference type="PATRIC" id="fig|1348973.3.peg.4028"/>
<dbReference type="Proteomes" id="UP000027936">
    <property type="component" value="Unassembled WGS sequence"/>
</dbReference>
<evidence type="ECO:0000313" key="3">
    <source>
        <dbReference type="Proteomes" id="UP000027936"/>
    </source>
</evidence>
<dbReference type="AlphaFoldDB" id="A0A072NGT8"/>
<dbReference type="OrthoDB" id="48766at2"/>
<reference evidence="2 3" key="1">
    <citation type="submission" date="2014-04" db="EMBL/GenBank/DDBJ databases">
        <title>Draft genome sequence of Bacillus azotoformans MEV2011, a (co-) denitrifying strain unable to grow in the presence of oxygen.</title>
        <authorList>
            <person name="Nielsen M."/>
            <person name="Schreiber L."/>
            <person name="Finster K."/>
            <person name="Schramm A."/>
        </authorList>
    </citation>
    <scope>NUCLEOTIDE SEQUENCE [LARGE SCALE GENOMIC DNA]</scope>
    <source>
        <strain evidence="2 3">MEV2011</strain>
    </source>
</reference>
<dbReference type="RefSeq" id="WP_035197893.1">
    <property type="nucleotide sequence ID" value="NZ_JJRY01000023.1"/>
</dbReference>
<gene>
    <name evidence="2" type="ORF">M670_04145</name>
</gene>
<evidence type="ECO:0000259" key="1">
    <source>
        <dbReference type="Pfam" id="PF07872"/>
    </source>
</evidence>
<comment type="caution">
    <text evidence="2">The sequence shown here is derived from an EMBL/GenBank/DDBJ whole genome shotgun (WGS) entry which is preliminary data.</text>
</comment>